<protein>
    <submittedName>
        <fullName evidence="4">Uncharacterized protein</fullName>
    </submittedName>
</protein>
<dbReference type="Proteomes" id="UP000887540">
    <property type="component" value="Unplaced"/>
</dbReference>
<reference evidence="4" key="1">
    <citation type="submission" date="2022-11" db="UniProtKB">
        <authorList>
            <consortium name="WormBaseParasite"/>
        </authorList>
    </citation>
    <scope>IDENTIFICATION</scope>
</reference>
<feature type="region of interest" description="Disordered" evidence="2">
    <location>
        <begin position="358"/>
        <end position="377"/>
    </location>
</feature>
<accession>A0A914DJX8</accession>
<feature type="coiled-coil region" evidence="1">
    <location>
        <begin position="122"/>
        <end position="149"/>
    </location>
</feature>
<name>A0A914DJX8_9BILA</name>
<proteinExistence type="predicted"/>
<keyword evidence="1" id="KW-0175">Coiled coil</keyword>
<evidence type="ECO:0000313" key="3">
    <source>
        <dbReference type="Proteomes" id="UP000887540"/>
    </source>
</evidence>
<organism evidence="3 4">
    <name type="scientific">Acrobeloides nanus</name>
    <dbReference type="NCBI Taxonomy" id="290746"/>
    <lineage>
        <taxon>Eukaryota</taxon>
        <taxon>Metazoa</taxon>
        <taxon>Ecdysozoa</taxon>
        <taxon>Nematoda</taxon>
        <taxon>Chromadorea</taxon>
        <taxon>Rhabditida</taxon>
        <taxon>Tylenchina</taxon>
        <taxon>Cephalobomorpha</taxon>
        <taxon>Cephaloboidea</taxon>
        <taxon>Cephalobidae</taxon>
        <taxon>Acrobeloides</taxon>
    </lineage>
</organism>
<evidence type="ECO:0000256" key="1">
    <source>
        <dbReference type="SAM" id="Coils"/>
    </source>
</evidence>
<keyword evidence="3" id="KW-1185">Reference proteome</keyword>
<evidence type="ECO:0000256" key="2">
    <source>
        <dbReference type="SAM" id="MobiDB-lite"/>
    </source>
</evidence>
<dbReference type="PANTHER" id="PTHR31751">
    <property type="entry name" value="SI:CH211-108C17.2-RELATED-RELATED"/>
    <property type="match status" value="1"/>
</dbReference>
<dbReference type="AlphaFoldDB" id="A0A914DJX8"/>
<dbReference type="WBParaSite" id="ACRNAN_scaffold2915.g8285.t2">
    <property type="protein sequence ID" value="ACRNAN_scaffold2915.g8285.t2"/>
    <property type="gene ID" value="ACRNAN_scaffold2915.g8285"/>
</dbReference>
<evidence type="ECO:0000313" key="4">
    <source>
        <dbReference type="WBParaSite" id="ACRNAN_scaffold2915.g8285.t2"/>
    </source>
</evidence>
<sequence length="401" mass="46625">MYVWPTIEDAYYRQQSDIYRNMPNPANIAIDGNYDSPGFSAELCAVAAIEESTHQVIDFSVVHKSEVENVSNRMELEGVKKLLPAVESNVRIGNITLDKHPQVVSFLKNHNYDYGFDPWHRLKGIKKELKKLIRSLEDEEKNNMKELARRFIVHVYKAIEFSNGDVNLCKELVFAFFLHVQGIHEWPSRKFAELIPVAPNTDVCKRFQDEKFSLILQCPHVANPNIPDSRHELTRPNSKPYQMLLALVAKTTFMNDLDKMRHGNNTSFVESFWSKCIRYRPKMLYFPKIGFLRRTMLAAIDFNEMRQAELRGDRRISEIYECFSKSKGEKVTKVKKSPISDEWKINIVKEVIERKRIQGPGDPVHDGHDGQEESDEELDLVCDRLDDLLYFSDSETDDVEF</sequence>
<dbReference type="PANTHER" id="PTHR31751:SF42">
    <property type="entry name" value="PROTEIN CBG10204"/>
    <property type="match status" value="1"/>
</dbReference>